<organism evidence="1 2">
    <name type="scientific">Choristoneura fumiferana</name>
    <name type="common">Spruce budworm moth</name>
    <name type="synonym">Archips fumiferana</name>
    <dbReference type="NCBI Taxonomy" id="7141"/>
    <lineage>
        <taxon>Eukaryota</taxon>
        <taxon>Metazoa</taxon>
        <taxon>Ecdysozoa</taxon>
        <taxon>Arthropoda</taxon>
        <taxon>Hexapoda</taxon>
        <taxon>Insecta</taxon>
        <taxon>Pterygota</taxon>
        <taxon>Neoptera</taxon>
        <taxon>Endopterygota</taxon>
        <taxon>Lepidoptera</taxon>
        <taxon>Glossata</taxon>
        <taxon>Ditrysia</taxon>
        <taxon>Tortricoidea</taxon>
        <taxon>Tortricidae</taxon>
        <taxon>Tortricinae</taxon>
        <taxon>Choristoneura</taxon>
    </lineage>
</organism>
<gene>
    <name evidence="1" type="ORF">MSG28_015248</name>
</gene>
<name>A0ACC0KZ27_CHOFU</name>
<comment type="caution">
    <text evidence="1">The sequence shown here is derived from an EMBL/GenBank/DDBJ whole genome shotgun (WGS) entry which is preliminary data.</text>
</comment>
<protein>
    <submittedName>
        <fullName evidence="1">Uncharacterized protein</fullName>
    </submittedName>
</protein>
<evidence type="ECO:0000313" key="1">
    <source>
        <dbReference type="EMBL" id="KAI8441718.1"/>
    </source>
</evidence>
<reference evidence="1 2" key="1">
    <citation type="journal article" date="2022" name="Genome Biol. Evol.">
        <title>The Spruce Budworm Genome: Reconstructing the Evolutionary History of Antifreeze Proteins.</title>
        <authorList>
            <person name="Beliveau C."/>
            <person name="Gagne P."/>
            <person name="Picq S."/>
            <person name="Vernygora O."/>
            <person name="Keeling C.I."/>
            <person name="Pinkney K."/>
            <person name="Doucet D."/>
            <person name="Wen F."/>
            <person name="Johnston J.S."/>
            <person name="Maaroufi H."/>
            <person name="Boyle B."/>
            <person name="Laroche J."/>
            <person name="Dewar K."/>
            <person name="Juretic N."/>
            <person name="Blackburn G."/>
            <person name="Nisole A."/>
            <person name="Brunet B."/>
            <person name="Brandao M."/>
            <person name="Lumley L."/>
            <person name="Duan J."/>
            <person name="Quan G."/>
            <person name="Lucarotti C.J."/>
            <person name="Roe A.D."/>
            <person name="Sperling F.A.H."/>
            <person name="Levesque R.C."/>
            <person name="Cusson M."/>
        </authorList>
    </citation>
    <scope>NUCLEOTIDE SEQUENCE [LARGE SCALE GENOMIC DNA]</scope>
    <source>
        <strain evidence="1">Glfc:IPQL:Cfum</strain>
    </source>
</reference>
<proteinExistence type="predicted"/>
<dbReference type="EMBL" id="CM046127">
    <property type="protein sequence ID" value="KAI8441718.1"/>
    <property type="molecule type" value="Genomic_DNA"/>
</dbReference>
<dbReference type="Proteomes" id="UP001064048">
    <property type="component" value="Chromosome 27"/>
</dbReference>
<sequence length="296" mass="32309">MHDVRECVCHRYAMNHIDLFFFTYLPILGPLSCFYVKHRSKKRKHKHSAALRSRLTPPSEPERSEESPLLLAKRPDAPDTSDASDAPGLVRRASDESDDDYWNAGTGPSKARNSSHAHPTRTHEDSDPHDAPDAHDTHDAHDEREGHDGHDGHDGHEPHAAPDAASPEHAAPQTHEPHTSDPKHDARFRVVSADARSGEFRDVPPQRSRVLAARAQLAHAASGRGRGTTGGGEDTETTGSAHDAGAPVQLVMRSNLTFNLGDELFTWRRDNPDELVIPAPEARPPDSSASDSSAAD</sequence>
<evidence type="ECO:0000313" key="2">
    <source>
        <dbReference type="Proteomes" id="UP001064048"/>
    </source>
</evidence>
<accession>A0ACC0KZ27</accession>
<keyword evidence="2" id="KW-1185">Reference proteome</keyword>